<evidence type="ECO:0000313" key="3">
    <source>
        <dbReference type="RefSeq" id="XP_015078368.1"/>
    </source>
</evidence>
<evidence type="ECO:0000256" key="1">
    <source>
        <dbReference type="SAM" id="MobiDB-lite"/>
    </source>
</evidence>
<reference evidence="3" key="2">
    <citation type="submission" date="2025-08" db="UniProtKB">
        <authorList>
            <consortium name="RefSeq"/>
        </authorList>
    </citation>
    <scope>IDENTIFICATION</scope>
</reference>
<feature type="region of interest" description="Disordered" evidence="1">
    <location>
        <begin position="91"/>
        <end position="120"/>
    </location>
</feature>
<reference evidence="2" key="1">
    <citation type="journal article" date="2014" name="Nat. Genet.">
        <title>The genome of the stress-tolerant wild tomato species Solanum pennellii.</title>
        <authorList>
            <person name="Bolger A."/>
            <person name="Scossa F."/>
            <person name="Bolger M.E."/>
            <person name="Lanz C."/>
            <person name="Maumus F."/>
            <person name="Tohge T."/>
            <person name="Quesneville H."/>
            <person name="Alseekh S."/>
            <person name="Sorensen I."/>
            <person name="Lichtenstein G."/>
            <person name="Fich E.A."/>
            <person name="Conte M."/>
            <person name="Keller H."/>
            <person name="Schneeberger K."/>
            <person name="Schwacke R."/>
            <person name="Ofner I."/>
            <person name="Vrebalov J."/>
            <person name="Xu Y."/>
            <person name="Osorio S."/>
            <person name="Aflitos S.A."/>
            <person name="Schijlen E."/>
            <person name="Jimenez-Gomez J.M."/>
            <person name="Ryngajllo M."/>
            <person name="Kimura S."/>
            <person name="Kumar R."/>
            <person name="Koenig D."/>
            <person name="Headland L.R."/>
            <person name="Maloof J.N."/>
            <person name="Sinha N."/>
            <person name="van Ham R.C."/>
            <person name="Lankhorst R.K."/>
            <person name="Mao L."/>
            <person name="Vogel A."/>
            <person name="Arsova B."/>
            <person name="Panstruga R."/>
            <person name="Fei Z."/>
            <person name="Rose J.K."/>
            <person name="Zamir D."/>
            <person name="Carrari F."/>
            <person name="Giovannoni J.J."/>
            <person name="Weigel D."/>
            <person name="Usadel B."/>
            <person name="Fernie A.R."/>
        </authorList>
    </citation>
    <scope>NUCLEOTIDE SEQUENCE [LARGE SCALE GENOMIC DNA]</scope>
    <source>
        <strain evidence="2">cv. LA0716</strain>
    </source>
</reference>
<dbReference type="GeneID" id="107022202"/>
<accession>A0ABM1GZX8</accession>
<evidence type="ECO:0000313" key="2">
    <source>
        <dbReference type="Proteomes" id="UP000694930"/>
    </source>
</evidence>
<keyword evidence="2" id="KW-1185">Reference proteome</keyword>
<name>A0ABM1GZX8_SOLPN</name>
<sequence length="173" mass="19814">MARIENMMQKRMRRFEETNENVKDMRSDLSGIRQKVDAHVVSINHLELQMTQLSTIVNPRQPGTLSSNTIQNPKNDGHYMAVTSREGKHTIDQPMSSTVEGDMRKKDEVAESSGELGDTTKKEVELLHKVVPVPRPPPPFPPRLEKKMEDGKYCRFIIMLKQFSINIPFIKAL</sequence>
<organism evidence="2 3">
    <name type="scientific">Solanum pennellii</name>
    <name type="common">Tomato</name>
    <name type="synonym">Lycopersicon pennellii</name>
    <dbReference type="NCBI Taxonomy" id="28526"/>
    <lineage>
        <taxon>Eukaryota</taxon>
        <taxon>Viridiplantae</taxon>
        <taxon>Streptophyta</taxon>
        <taxon>Embryophyta</taxon>
        <taxon>Tracheophyta</taxon>
        <taxon>Spermatophyta</taxon>
        <taxon>Magnoliopsida</taxon>
        <taxon>eudicotyledons</taxon>
        <taxon>Gunneridae</taxon>
        <taxon>Pentapetalae</taxon>
        <taxon>asterids</taxon>
        <taxon>lamiids</taxon>
        <taxon>Solanales</taxon>
        <taxon>Solanaceae</taxon>
        <taxon>Solanoideae</taxon>
        <taxon>Solaneae</taxon>
        <taxon>Solanum</taxon>
        <taxon>Solanum subgen. Lycopersicon</taxon>
    </lineage>
</organism>
<proteinExistence type="predicted"/>
<protein>
    <submittedName>
        <fullName evidence="3">Uncharacterized protein LOC107022202</fullName>
    </submittedName>
</protein>
<gene>
    <name evidence="3" type="primary">LOC107022202</name>
</gene>
<dbReference type="Proteomes" id="UP000694930">
    <property type="component" value="Chromosome 6"/>
</dbReference>
<dbReference type="RefSeq" id="XP_015078368.1">
    <property type="nucleotide sequence ID" value="XM_015222882.1"/>
</dbReference>